<reference evidence="1" key="1">
    <citation type="submission" date="2009-07" db="EMBL/GenBank/DDBJ databases">
        <authorList>
            <person name="Weinstock G."/>
            <person name="Sodergren E."/>
            <person name="Clifton S."/>
            <person name="Fulton L."/>
            <person name="Fulton B."/>
            <person name="Courtney L."/>
            <person name="Fronick C."/>
            <person name="Harrison M."/>
            <person name="Strong C."/>
            <person name="Farmer C."/>
            <person name="Delahaunty K."/>
            <person name="Markovic C."/>
            <person name="Hall O."/>
            <person name="Minx P."/>
            <person name="Tomlinson C."/>
            <person name="Mitreva M."/>
            <person name="Nelson J."/>
            <person name="Hou S."/>
            <person name="Wollam A."/>
            <person name="Pepin K.H."/>
            <person name="Johnson M."/>
            <person name="Bhonagiri V."/>
            <person name="Nash W.E."/>
            <person name="Warren W."/>
            <person name="Chinwalla A."/>
            <person name="Mardis E.R."/>
            <person name="Wilson R.K."/>
        </authorList>
    </citation>
    <scope>NUCLEOTIDE SEQUENCE [LARGE SCALE GENOMIC DNA]</scope>
    <source>
        <strain evidence="1">DSM 14469</strain>
    </source>
</reference>
<dbReference type="AlphaFoldDB" id="C6LI46"/>
<comment type="caution">
    <text evidence="1">The sequence shown here is derived from an EMBL/GenBank/DDBJ whole genome shotgun (WGS) entry which is preliminary data.</text>
</comment>
<accession>C6LI46</accession>
<keyword evidence="2" id="KW-1185">Reference proteome</keyword>
<dbReference type="EMBL" id="ACCL02000016">
    <property type="protein sequence ID" value="EET59701.1"/>
    <property type="molecule type" value="Genomic_DNA"/>
</dbReference>
<proteinExistence type="predicted"/>
<sequence>MKTGKIRRSLGLLLYDKQIGSKQLSAARKSFQEVSKILQGERGKK</sequence>
<organism evidence="1 2">
    <name type="scientific">Marvinbryantia formatexigens DSM 14469</name>
    <dbReference type="NCBI Taxonomy" id="478749"/>
    <lineage>
        <taxon>Bacteria</taxon>
        <taxon>Bacillati</taxon>
        <taxon>Bacillota</taxon>
        <taxon>Clostridia</taxon>
        <taxon>Lachnospirales</taxon>
        <taxon>Lachnospiraceae</taxon>
        <taxon>Marvinbryantia</taxon>
    </lineage>
</organism>
<protein>
    <submittedName>
        <fullName evidence="1">Uncharacterized protein</fullName>
    </submittedName>
</protein>
<name>C6LI46_9FIRM</name>
<evidence type="ECO:0000313" key="1">
    <source>
        <dbReference type="EMBL" id="EET59701.1"/>
    </source>
</evidence>
<gene>
    <name evidence="1" type="ORF">BRYFOR_08317</name>
</gene>
<dbReference type="Proteomes" id="UP000005561">
    <property type="component" value="Unassembled WGS sequence"/>
</dbReference>
<evidence type="ECO:0000313" key="2">
    <source>
        <dbReference type="Proteomes" id="UP000005561"/>
    </source>
</evidence>